<keyword evidence="3" id="KW-0418">Kinase</keyword>
<dbReference type="Gene3D" id="3.30.565.10">
    <property type="entry name" value="Histidine kinase-like ATPase, C-terminal domain"/>
    <property type="match status" value="1"/>
</dbReference>
<organism evidence="3 4">
    <name type="scientific">Maribacter litoralis</name>
    <dbReference type="NCBI Taxonomy" id="2059726"/>
    <lineage>
        <taxon>Bacteria</taxon>
        <taxon>Pseudomonadati</taxon>
        <taxon>Bacteroidota</taxon>
        <taxon>Flavobacteriia</taxon>
        <taxon>Flavobacteriales</taxon>
        <taxon>Flavobacteriaceae</taxon>
        <taxon>Maribacter</taxon>
    </lineage>
</organism>
<keyword evidence="4" id="KW-1185">Reference proteome</keyword>
<dbReference type="PANTHER" id="PTHR34220:SF7">
    <property type="entry name" value="SENSOR HISTIDINE KINASE YPDA"/>
    <property type="match status" value="1"/>
</dbReference>
<accession>A0A653SRT1</accession>
<dbReference type="GO" id="GO:0000155">
    <property type="term" value="F:phosphorelay sensor kinase activity"/>
    <property type="evidence" value="ECO:0007669"/>
    <property type="project" value="InterPro"/>
</dbReference>
<feature type="transmembrane region" description="Helical" evidence="1">
    <location>
        <begin position="130"/>
        <end position="152"/>
    </location>
</feature>
<proteinExistence type="predicted"/>
<dbReference type="Proteomes" id="UP000430202">
    <property type="component" value="Unassembled WGS sequence"/>
</dbReference>
<evidence type="ECO:0000313" key="3">
    <source>
        <dbReference type="EMBL" id="VXB67051.1"/>
    </source>
</evidence>
<protein>
    <submittedName>
        <fullName evidence="3">Histidine kinase</fullName>
    </submittedName>
</protein>
<dbReference type="InterPro" id="IPR036890">
    <property type="entry name" value="HATPase_C_sf"/>
</dbReference>
<evidence type="ECO:0000256" key="1">
    <source>
        <dbReference type="SAM" id="Phobius"/>
    </source>
</evidence>
<feature type="transmembrane region" description="Helical" evidence="1">
    <location>
        <begin position="29"/>
        <end position="46"/>
    </location>
</feature>
<feature type="transmembrane region" description="Helical" evidence="1">
    <location>
        <begin position="58"/>
        <end position="76"/>
    </location>
</feature>
<dbReference type="AlphaFoldDB" id="A0A653SRT1"/>
<reference evidence="3 4" key="1">
    <citation type="submission" date="2019-10" db="EMBL/GenBank/DDBJ databases">
        <authorList>
            <person name="Karimi E."/>
        </authorList>
    </citation>
    <scope>NUCLEOTIDE SEQUENCE [LARGE SCALE GENOMIC DNA]</scope>
    <source>
        <strain evidence="3">Maribacter sp. 151</strain>
    </source>
</reference>
<sequence length="364" mass="43289">MQPMDIRLMKFLRRPKFFGTSEIKPWHHILFWSVYFVFNTFRWTFIHDDFLLSLRTNLIGFPIHMFLAYLNAYYLMPKFIYTKRYLEYTVYILLSLFIMLLVKYNLTYYLVSTDVMPEGPEVINTLTIGYAVQTMIGEVYVISFFTAIKLTIDWLRESSKLHDLEKRQLKTELRFLRSQVSPHFFFNTLNNIYSLTLEKSDQAPEVILKLSELMRYLLYATKKQRQDLTSEINCIRNYIDLERIRFDDSLKIDMNISGNLDNCKIPPMLLIPLIENCFKHGASKNIGDMKIKIDVKVDDDWMDFKVSNSIPLVNKEYVYPVKRGGIGLSNVKKRLELGYVKNEYDLKIFEEDKMFNVFLKLKVI</sequence>
<dbReference type="GO" id="GO:0016020">
    <property type="term" value="C:membrane"/>
    <property type="evidence" value="ECO:0007669"/>
    <property type="project" value="InterPro"/>
</dbReference>
<dbReference type="InterPro" id="IPR010559">
    <property type="entry name" value="Sig_transdc_His_kin_internal"/>
</dbReference>
<keyword evidence="1" id="KW-0812">Transmembrane</keyword>
<keyword evidence="1" id="KW-1133">Transmembrane helix</keyword>
<feature type="transmembrane region" description="Helical" evidence="1">
    <location>
        <begin position="88"/>
        <end position="110"/>
    </location>
</feature>
<name>A0A653SRT1_9FLAO</name>
<evidence type="ECO:0000313" key="4">
    <source>
        <dbReference type="Proteomes" id="UP000430202"/>
    </source>
</evidence>
<gene>
    <name evidence="3" type="ORF">MARI151_30305</name>
</gene>
<dbReference type="PANTHER" id="PTHR34220">
    <property type="entry name" value="SENSOR HISTIDINE KINASE YPDA"/>
    <property type="match status" value="1"/>
</dbReference>
<dbReference type="EMBL" id="CABWLR010000003">
    <property type="protein sequence ID" value="VXB67051.1"/>
    <property type="molecule type" value="Genomic_DNA"/>
</dbReference>
<dbReference type="Pfam" id="PF06580">
    <property type="entry name" value="His_kinase"/>
    <property type="match status" value="1"/>
</dbReference>
<evidence type="ECO:0000259" key="2">
    <source>
        <dbReference type="Pfam" id="PF06580"/>
    </source>
</evidence>
<keyword evidence="3" id="KW-0808">Transferase</keyword>
<dbReference type="InterPro" id="IPR050640">
    <property type="entry name" value="Bact_2-comp_sensor_kinase"/>
</dbReference>
<keyword evidence="1" id="KW-0472">Membrane</keyword>
<feature type="domain" description="Signal transduction histidine kinase internal region" evidence="2">
    <location>
        <begin position="172"/>
        <end position="250"/>
    </location>
</feature>